<feature type="region of interest" description="Disordered" evidence="1">
    <location>
        <begin position="386"/>
        <end position="405"/>
    </location>
</feature>
<feature type="compositionally biased region" description="Acidic residues" evidence="1">
    <location>
        <begin position="1"/>
        <end position="22"/>
    </location>
</feature>
<evidence type="ECO:0000256" key="1">
    <source>
        <dbReference type="SAM" id="MobiDB-lite"/>
    </source>
</evidence>
<feature type="compositionally biased region" description="Polar residues" evidence="1">
    <location>
        <begin position="295"/>
        <end position="306"/>
    </location>
</feature>
<proteinExistence type="predicted"/>
<keyword evidence="3" id="KW-1185">Reference proteome</keyword>
<sequence>MSDSADFEEGEVDDLSDFEDGNPGDVGTVFALGDGSCDDSPSHRGVSHGNWREAYRDRDVRDIDPVAAVRDLVVPFSMASSLVNSSICRRIAITVATASFLISLSPRPHDHCWIRSLTISSRSAESVCFSREASSMHAPPLTQFPQGALTEPYGDVDYRHLVHSGQTCVGVQPGVPCGFQPSPQAVGRRLPIESHPQHFRRPMDEGHLRPPPGYGGPPPFRGPFPPSYRFNTGKYPLPHRPPLPGGNREPPMPYPPPRFRPPYHDSGGENFYNSSADTDDFSPEPFTKTTDLKKQSSPSSLGSPANDQREIPPKMTVSKDVVVYLNEKPNAGATPVTFKWHIIPLEFDKSPHQLPPSATNANPADPRLKARPQLPVLLTIPSASIEEKQSEVKNPPQPERRKRPKLTLNEMANTFAKTGHRVQSKTPVLYSNILDPRLLKRQKVESEVASPENAAEEEQPLTPKALRVVFSP</sequence>
<protein>
    <submittedName>
        <fullName evidence="2">Uncharacterized protein</fullName>
    </submittedName>
</protein>
<name>A0ABR4QJN7_9CEST</name>
<comment type="caution">
    <text evidence="2">The sequence shown here is derived from an EMBL/GenBank/DDBJ whole genome shotgun (WGS) entry which is preliminary data.</text>
</comment>
<dbReference type="EMBL" id="JAKROA010000002">
    <property type="protein sequence ID" value="KAL5109966.1"/>
    <property type="molecule type" value="Genomic_DNA"/>
</dbReference>
<feature type="region of interest" description="Disordered" evidence="1">
    <location>
        <begin position="443"/>
        <end position="472"/>
    </location>
</feature>
<feature type="compositionally biased region" description="Pro residues" evidence="1">
    <location>
        <begin position="238"/>
        <end position="260"/>
    </location>
</feature>
<reference evidence="2 3" key="1">
    <citation type="journal article" date="2022" name="Front. Cell. Infect. Microbiol.">
        <title>The Genomes of Two Strains of Taenia crassiceps the Animal Model for the Study of Human Cysticercosis.</title>
        <authorList>
            <person name="Bobes R.J."/>
            <person name="Estrada K."/>
            <person name="Rios-Valencia D.G."/>
            <person name="Calderon-Gallegos A."/>
            <person name="de la Torre P."/>
            <person name="Carrero J.C."/>
            <person name="Sanchez-Flores A."/>
            <person name="Laclette J.P."/>
        </authorList>
    </citation>
    <scope>NUCLEOTIDE SEQUENCE [LARGE SCALE GENOMIC DNA]</scope>
    <source>
        <strain evidence="2">WFUcys</strain>
    </source>
</reference>
<feature type="region of interest" description="Disordered" evidence="1">
    <location>
        <begin position="197"/>
        <end position="314"/>
    </location>
</feature>
<feature type="compositionally biased region" description="Basic and acidic residues" evidence="1">
    <location>
        <begin position="197"/>
        <end position="208"/>
    </location>
</feature>
<gene>
    <name evidence="2" type="ORF">TcWFU_002570</name>
</gene>
<feature type="compositionally biased region" description="Pro residues" evidence="1">
    <location>
        <begin position="209"/>
        <end position="226"/>
    </location>
</feature>
<organism evidence="2 3">
    <name type="scientific">Taenia crassiceps</name>
    <dbReference type="NCBI Taxonomy" id="6207"/>
    <lineage>
        <taxon>Eukaryota</taxon>
        <taxon>Metazoa</taxon>
        <taxon>Spiralia</taxon>
        <taxon>Lophotrochozoa</taxon>
        <taxon>Platyhelminthes</taxon>
        <taxon>Cestoda</taxon>
        <taxon>Eucestoda</taxon>
        <taxon>Cyclophyllidea</taxon>
        <taxon>Taeniidae</taxon>
        <taxon>Taenia</taxon>
    </lineage>
</organism>
<evidence type="ECO:0000313" key="3">
    <source>
        <dbReference type="Proteomes" id="UP001651158"/>
    </source>
</evidence>
<accession>A0ABR4QJN7</accession>
<dbReference type="Proteomes" id="UP001651158">
    <property type="component" value="Unassembled WGS sequence"/>
</dbReference>
<feature type="region of interest" description="Disordered" evidence="1">
    <location>
        <begin position="1"/>
        <end position="25"/>
    </location>
</feature>
<evidence type="ECO:0000313" key="2">
    <source>
        <dbReference type="EMBL" id="KAL5109966.1"/>
    </source>
</evidence>